<sequence length="337" mass="37967">MGFGFRIKSNMTVMRFVVHLLYFSTATSRALSLNTKNDRKISYFAGHRCLLVPARHPHDDSVTPLALMGGMAQTIESWEHHIPSLSKNRDLLIFECRGQGIPRDPQTSGEEVRGKNDDILYADVSLEYQAESLNEAIREAFGSQQVDIAGFSLGGRVAMATAVLYPSLIRRLHLTGVAAQREAYGQLMLWSWRDLLLLNNADDSLRPFAWSILLATYSPKFVAVRGPERIQTWVQHICNTNCRDGLLALLEQTEFQSDPAWYPLGMAHRMMHTKVHGRLVVGSLDQMATPSEVQQLSNALKWGDIAIIPDCGHAVPMQEARLWRNDLLHFLNKNDES</sequence>
<evidence type="ECO:0000313" key="3">
    <source>
        <dbReference type="EMBL" id="CAD9811227.1"/>
    </source>
</evidence>
<dbReference type="InterPro" id="IPR052370">
    <property type="entry name" value="Meta-cleavage_hydrolase"/>
</dbReference>
<feature type="domain" description="AB hydrolase-1" evidence="2">
    <location>
        <begin position="67"/>
        <end position="192"/>
    </location>
</feature>
<organism evidence="3">
    <name type="scientific">Attheya septentrionalis</name>
    <dbReference type="NCBI Taxonomy" id="420275"/>
    <lineage>
        <taxon>Eukaryota</taxon>
        <taxon>Sar</taxon>
        <taxon>Stramenopiles</taxon>
        <taxon>Ochrophyta</taxon>
        <taxon>Bacillariophyta</taxon>
        <taxon>Coscinodiscophyceae</taxon>
        <taxon>Chaetocerotophycidae</taxon>
        <taxon>Chaetocerotales</taxon>
        <taxon>Attheyaceae</taxon>
        <taxon>Attheya</taxon>
    </lineage>
</organism>
<feature type="signal peptide" evidence="1">
    <location>
        <begin position="1"/>
        <end position="32"/>
    </location>
</feature>
<proteinExistence type="predicted"/>
<dbReference type="InterPro" id="IPR029058">
    <property type="entry name" value="AB_hydrolase_fold"/>
</dbReference>
<dbReference type="PANTHER" id="PTHR43139:SF52">
    <property type="entry name" value="SI:DKEY-122A22.2"/>
    <property type="match status" value="1"/>
</dbReference>
<accession>A0A7S2U7U3</accession>
<evidence type="ECO:0000259" key="2">
    <source>
        <dbReference type="Pfam" id="PF00561"/>
    </source>
</evidence>
<evidence type="ECO:0000256" key="1">
    <source>
        <dbReference type="SAM" id="SignalP"/>
    </source>
</evidence>
<dbReference type="EMBL" id="HBHQ01004595">
    <property type="protein sequence ID" value="CAD9811227.1"/>
    <property type="molecule type" value="Transcribed_RNA"/>
</dbReference>
<keyword evidence="1" id="KW-0732">Signal</keyword>
<reference evidence="3" key="1">
    <citation type="submission" date="2021-01" db="EMBL/GenBank/DDBJ databases">
        <authorList>
            <person name="Corre E."/>
            <person name="Pelletier E."/>
            <person name="Niang G."/>
            <person name="Scheremetjew M."/>
            <person name="Finn R."/>
            <person name="Kale V."/>
            <person name="Holt S."/>
            <person name="Cochrane G."/>
            <person name="Meng A."/>
            <person name="Brown T."/>
            <person name="Cohen L."/>
        </authorList>
    </citation>
    <scope>NUCLEOTIDE SEQUENCE</scope>
    <source>
        <strain evidence="3">CCMP2084</strain>
    </source>
</reference>
<feature type="chain" id="PRO_5030925120" description="AB hydrolase-1 domain-containing protein" evidence="1">
    <location>
        <begin position="33"/>
        <end position="337"/>
    </location>
</feature>
<dbReference type="InterPro" id="IPR000073">
    <property type="entry name" value="AB_hydrolase_1"/>
</dbReference>
<gene>
    <name evidence="3" type="ORF">ASEP1449_LOCUS3052</name>
</gene>
<name>A0A7S2U7U3_9STRA</name>
<dbReference type="PANTHER" id="PTHR43139">
    <property type="entry name" value="SI:DKEY-122A22.2"/>
    <property type="match status" value="1"/>
</dbReference>
<dbReference type="SUPFAM" id="SSF53474">
    <property type="entry name" value="alpha/beta-Hydrolases"/>
    <property type="match status" value="1"/>
</dbReference>
<dbReference type="Gene3D" id="3.40.50.1820">
    <property type="entry name" value="alpha/beta hydrolase"/>
    <property type="match status" value="1"/>
</dbReference>
<protein>
    <recommendedName>
        <fullName evidence="2">AB hydrolase-1 domain-containing protein</fullName>
    </recommendedName>
</protein>
<dbReference type="AlphaFoldDB" id="A0A7S2U7U3"/>
<dbReference type="Pfam" id="PF00561">
    <property type="entry name" value="Abhydrolase_1"/>
    <property type="match status" value="1"/>
</dbReference>